<protein>
    <submittedName>
        <fullName evidence="2">Uncharacterized protein</fullName>
    </submittedName>
</protein>
<evidence type="ECO:0000313" key="3">
    <source>
        <dbReference type="Proteomes" id="UP000499080"/>
    </source>
</evidence>
<dbReference type="AlphaFoldDB" id="A0A4Y2TXY8"/>
<name>A0A4Y2TXY8_ARAVE</name>
<organism evidence="2 3">
    <name type="scientific">Araneus ventricosus</name>
    <name type="common">Orbweaver spider</name>
    <name type="synonym">Epeira ventricosa</name>
    <dbReference type="NCBI Taxonomy" id="182803"/>
    <lineage>
        <taxon>Eukaryota</taxon>
        <taxon>Metazoa</taxon>
        <taxon>Ecdysozoa</taxon>
        <taxon>Arthropoda</taxon>
        <taxon>Chelicerata</taxon>
        <taxon>Arachnida</taxon>
        <taxon>Araneae</taxon>
        <taxon>Araneomorphae</taxon>
        <taxon>Entelegynae</taxon>
        <taxon>Araneoidea</taxon>
        <taxon>Araneidae</taxon>
        <taxon>Araneus</taxon>
    </lineage>
</organism>
<evidence type="ECO:0000256" key="1">
    <source>
        <dbReference type="SAM" id="MobiDB-lite"/>
    </source>
</evidence>
<feature type="region of interest" description="Disordered" evidence="1">
    <location>
        <begin position="14"/>
        <end position="46"/>
    </location>
</feature>
<evidence type="ECO:0000313" key="2">
    <source>
        <dbReference type="EMBL" id="GBO04921.1"/>
    </source>
</evidence>
<proteinExistence type="predicted"/>
<gene>
    <name evidence="2" type="ORF">AVEN_269077_1</name>
</gene>
<sequence length="62" mass="6645">MLLQDPFITPTLIHVDSGHSSQSSANARPCWIGDKPPAGAGRPNNHLLGRVSQLNLGQQCKL</sequence>
<comment type="caution">
    <text evidence="2">The sequence shown here is derived from an EMBL/GenBank/DDBJ whole genome shotgun (WGS) entry which is preliminary data.</text>
</comment>
<accession>A0A4Y2TXY8</accession>
<reference evidence="2 3" key="1">
    <citation type="journal article" date="2019" name="Sci. Rep.">
        <title>Orb-weaving spider Araneus ventricosus genome elucidates the spidroin gene catalogue.</title>
        <authorList>
            <person name="Kono N."/>
            <person name="Nakamura H."/>
            <person name="Ohtoshi R."/>
            <person name="Moran D.A.P."/>
            <person name="Shinohara A."/>
            <person name="Yoshida Y."/>
            <person name="Fujiwara M."/>
            <person name="Mori M."/>
            <person name="Tomita M."/>
            <person name="Arakawa K."/>
        </authorList>
    </citation>
    <scope>NUCLEOTIDE SEQUENCE [LARGE SCALE GENOMIC DNA]</scope>
</reference>
<keyword evidence="3" id="KW-1185">Reference proteome</keyword>
<dbReference type="Proteomes" id="UP000499080">
    <property type="component" value="Unassembled WGS sequence"/>
</dbReference>
<feature type="non-terminal residue" evidence="2">
    <location>
        <position position="62"/>
    </location>
</feature>
<dbReference type="EMBL" id="BGPR01031712">
    <property type="protein sequence ID" value="GBO04921.1"/>
    <property type="molecule type" value="Genomic_DNA"/>
</dbReference>